<keyword evidence="2" id="KW-0597">Phosphoprotein</keyword>
<dbReference type="InterPro" id="IPR000873">
    <property type="entry name" value="AMP-dep_synth/lig_dom"/>
</dbReference>
<dbReference type="Pfam" id="PF00501">
    <property type="entry name" value="AMP-binding"/>
    <property type="match status" value="1"/>
</dbReference>
<dbReference type="Gene3D" id="3.40.50.720">
    <property type="entry name" value="NAD(P)-binding Rossmann-like Domain"/>
    <property type="match status" value="1"/>
</dbReference>
<dbReference type="InterPro" id="IPR051414">
    <property type="entry name" value="Adenylate-forming_Reductase"/>
</dbReference>
<dbReference type="OrthoDB" id="429813at2759"/>
<evidence type="ECO:0000259" key="3">
    <source>
        <dbReference type="PROSITE" id="PS50075"/>
    </source>
</evidence>
<dbReference type="PANTHER" id="PTHR43439">
    <property type="entry name" value="PHENYLACETATE-COENZYME A LIGASE"/>
    <property type="match status" value="1"/>
</dbReference>
<feature type="domain" description="Carrier" evidence="3">
    <location>
        <begin position="555"/>
        <end position="639"/>
    </location>
</feature>
<name>A0A1E1LJ32_9HELO</name>
<evidence type="ECO:0000256" key="2">
    <source>
        <dbReference type="ARBA" id="ARBA00022553"/>
    </source>
</evidence>
<keyword evidence="1" id="KW-0596">Phosphopantetheine</keyword>
<dbReference type="InterPro" id="IPR036736">
    <property type="entry name" value="ACP-like_sf"/>
</dbReference>
<reference evidence="5" key="1">
    <citation type="submission" date="2016-03" db="EMBL/GenBank/DDBJ databases">
        <authorList>
            <person name="Guldener U."/>
        </authorList>
    </citation>
    <scope>NUCLEOTIDE SEQUENCE [LARGE SCALE GENOMIC DNA]</scope>
    <source>
        <strain evidence="5">04CH-RAC-A.6.1</strain>
    </source>
</reference>
<dbReference type="SUPFAM" id="SSF47336">
    <property type="entry name" value="ACP-like"/>
    <property type="match status" value="1"/>
</dbReference>
<accession>A0A1E1LJ32</accession>
<dbReference type="PANTHER" id="PTHR43439:SF2">
    <property type="entry name" value="ENZYME, PUTATIVE (JCVI)-RELATED"/>
    <property type="match status" value="1"/>
</dbReference>
<evidence type="ECO:0000313" key="4">
    <source>
        <dbReference type="EMBL" id="CZT10517.1"/>
    </source>
</evidence>
<keyword evidence="5" id="KW-1185">Reference proteome</keyword>
<organism evidence="4 5">
    <name type="scientific">Rhynchosporium agropyri</name>
    <dbReference type="NCBI Taxonomy" id="914238"/>
    <lineage>
        <taxon>Eukaryota</taxon>
        <taxon>Fungi</taxon>
        <taxon>Dikarya</taxon>
        <taxon>Ascomycota</taxon>
        <taxon>Pezizomycotina</taxon>
        <taxon>Leotiomycetes</taxon>
        <taxon>Helotiales</taxon>
        <taxon>Ploettnerulaceae</taxon>
        <taxon>Rhynchosporium</taxon>
    </lineage>
</organism>
<sequence>MSTSNDTPRYGKRLLPQIIDERAKSGYSRPFAMYPKSTDSSAGFHSISYARVANAVNRLAWWLDSSMPDDEEKEVPFAYFGPNDLRFVIYLMAVMKTGRKVLYASPRNTVKAQLSLFEKTGCRTIVLCPSVKQSLQFLIETSGLRQLESPGLDQLLAEDLVPHYEYNVSWEDSTTAKFLTIHTSGSSGDPKPIPLGKSYLGGKDCANCLPEDQGEAAMKASFSKENVLALLPGFHAGGIGVHTMTGFLEVTLVLGHPDVPISSEYALELLKTGPATVLISPPSILEDLSKDEAALEALSKLKHVAYGGGPLGPNAGKILAGAVPHLFSIIGSTEVGIFHIIMGSSDLYDSLHYFDNIGYRFDEVSEGMFEHVIVNDERTNKYHHIFDVFPELSEYRTKDLYSPHPTAPGWRQYRGRIDDLIVLSNGEKIDPIPMENKIQSHPSVRSCLVIGGSRFNACLLLELKDDQIPRSEEDRRARLEEIWPIIKEANEVAPGHGKILKSLVMFSTIEKPFLRAGKGTVQRQLTVKAYEKEVDDMYASQEGSLLIEGLTLTESNKSDDIKIFVREILDQALDRKELKDSDDIFQKGLDSLGVSVIVRRLKAALKVCFPSLNFEDISPRLIYGAATVDELTCAIMALIDSKRGATHTNGVIPTRKARMQSMLEKFSTNFPSIDTQHPPAPVEGPWTVLLTGTTGSLGTHLLAALDRMPPSKIRKIICLNRSADAKERQRKSNVSRGIDATWHDGGKDSKVEFFQADFSKENLGLETKVYADLLQEVTVVIHTAWQVDFNLSVDSFEPQVQGVRNFLDFSSKSANKAPFLFISSISTAMQWMDKHSDLKVPESIISDFEAPRNIGYGESKYVSEHLVDKFAAASGITTAVLRTGQIAGPVIDGGLWNKQEWLPSIIASSKYLGILPESLATMETVDWIPVDLLSTMIVELAEKVVSGKGEPSQGTTVYNLVNPEITTWKTLLPAIQDSLGIEKTVPFSDWVEELHQSSFANNGALIEANPGVKLLDFYRGVSEKNEASEGSRYVVDNLRRDSKQASDLRAVSPDWMKSWLKQWNF</sequence>
<dbReference type="PROSITE" id="PS50075">
    <property type="entry name" value="CARRIER"/>
    <property type="match status" value="1"/>
</dbReference>
<dbReference type="SUPFAM" id="SSF51735">
    <property type="entry name" value="NAD(P)-binding Rossmann-fold domains"/>
    <property type="match status" value="1"/>
</dbReference>
<dbReference type="SUPFAM" id="SSF56801">
    <property type="entry name" value="Acetyl-CoA synthetase-like"/>
    <property type="match status" value="1"/>
</dbReference>
<evidence type="ECO:0000313" key="5">
    <source>
        <dbReference type="Proteomes" id="UP000178912"/>
    </source>
</evidence>
<gene>
    <name evidence="4" type="ORF">RAG0_14964</name>
</gene>
<dbReference type="Gene3D" id="3.40.50.12780">
    <property type="entry name" value="N-terminal domain of ligase-like"/>
    <property type="match status" value="1"/>
</dbReference>
<dbReference type="Pfam" id="PF07993">
    <property type="entry name" value="NAD_binding_4"/>
    <property type="match status" value="1"/>
</dbReference>
<dbReference type="Proteomes" id="UP000178912">
    <property type="component" value="Unassembled WGS sequence"/>
</dbReference>
<dbReference type="InterPro" id="IPR036291">
    <property type="entry name" value="NAD(P)-bd_dom_sf"/>
</dbReference>
<dbReference type="Pfam" id="PF23562">
    <property type="entry name" value="AMP-binding_C_3"/>
    <property type="match status" value="1"/>
</dbReference>
<proteinExistence type="predicted"/>
<dbReference type="InterPro" id="IPR042099">
    <property type="entry name" value="ANL_N_sf"/>
</dbReference>
<evidence type="ECO:0000256" key="1">
    <source>
        <dbReference type="ARBA" id="ARBA00022450"/>
    </source>
</evidence>
<dbReference type="EMBL" id="FJUX01000129">
    <property type="protein sequence ID" value="CZT10517.1"/>
    <property type="molecule type" value="Genomic_DNA"/>
</dbReference>
<dbReference type="AlphaFoldDB" id="A0A1E1LJ32"/>
<dbReference type="InterPro" id="IPR009081">
    <property type="entry name" value="PP-bd_ACP"/>
</dbReference>
<protein>
    <submittedName>
        <fullName evidence="4">Related to nonribosomal peptide synthetase MxcG (Component of the myxochelin iron transport regulon)</fullName>
    </submittedName>
</protein>
<dbReference type="InterPro" id="IPR013120">
    <property type="entry name" value="FAR_NAD-bd"/>
</dbReference>